<gene>
    <name evidence="1" type="ORF">CE91St3_31410</name>
</gene>
<accession>A0AA37KCI8</accession>
<sequence>MQTYTFGMYNHLETIQEESRTGFCNQNVVVAGDPAQQGHKKGKACALPDTLFIKKLMLSLTYREGVFKVFFSSDRFLYHFL</sequence>
<protein>
    <submittedName>
        <fullName evidence="1">Uncharacterized protein</fullName>
    </submittedName>
</protein>
<dbReference type="EMBL" id="BQNZ01000003">
    <property type="protein sequence ID" value="GKH73278.1"/>
    <property type="molecule type" value="Genomic_DNA"/>
</dbReference>
<proteinExistence type="predicted"/>
<name>A0AA37KCI8_9BACT</name>
<reference evidence="1" key="1">
    <citation type="submission" date="2022-01" db="EMBL/GenBank/DDBJ databases">
        <title>Novel bile acid biosynthetic pathways are enriched in the microbiome of centenarians.</title>
        <authorList>
            <person name="Sato Y."/>
            <person name="Atarashi K."/>
            <person name="Plichta R.D."/>
            <person name="Arai Y."/>
            <person name="Sasajima S."/>
            <person name="Kearney M.S."/>
            <person name="Suda W."/>
            <person name="Takeshita K."/>
            <person name="Sasaki T."/>
            <person name="Okamoto S."/>
            <person name="Skelly N.A."/>
            <person name="Okamura Y."/>
            <person name="Vlamakis H."/>
            <person name="Li Y."/>
            <person name="Tanoue T."/>
            <person name="Takei H."/>
            <person name="Nittono H."/>
            <person name="Narushima S."/>
            <person name="Irie J."/>
            <person name="Itoh H."/>
            <person name="Moriya K."/>
            <person name="Sugiura Y."/>
            <person name="Suematsu M."/>
            <person name="Moritoki N."/>
            <person name="Shibata S."/>
            <person name="Littman R.D."/>
            <person name="Fischbach A.M."/>
            <person name="Uwamino Y."/>
            <person name="Inoue T."/>
            <person name="Honda A."/>
            <person name="Hattori M."/>
            <person name="Murai T."/>
            <person name="Xavier J.R."/>
            <person name="Hirose N."/>
            <person name="Honda K."/>
        </authorList>
    </citation>
    <scope>NUCLEOTIDE SEQUENCE</scope>
    <source>
        <strain evidence="1">CE91-St3</strain>
    </source>
</reference>
<dbReference type="RefSeq" id="WP_075965509.1">
    <property type="nucleotide sequence ID" value="NZ_BQNZ01000003.1"/>
</dbReference>
<evidence type="ECO:0000313" key="1">
    <source>
        <dbReference type="EMBL" id="GKH73278.1"/>
    </source>
</evidence>
<comment type="caution">
    <text evidence="1">The sequence shown here is derived from an EMBL/GenBank/DDBJ whole genome shotgun (WGS) entry which is preliminary data.</text>
</comment>
<dbReference type="AlphaFoldDB" id="A0AA37KCI8"/>
<evidence type="ECO:0000313" key="2">
    <source>
        <dbReference type="Proteomes" id="UP001055114"/>
    </source>
</evidence>
<dbReference type="Proteomes" id="UP001055114">
    <property type="component" value="Unassembled WGS sequence"/>
</dbReference>
<organism evidence="1 2">
    <name type="scientific">Parabacteroides merdae</name>
    <dbReference type="NCBI Taxonomy" id="46503"/>
    <lineage>
        <taxon>Bacteria</taxon>
        <taxon>Pseudomonadati</taxon>
        <taxon>Bacteroidota</taxon>
        <taxon>Bacteroidia</taxon>
        <taxon>Bacteroidales</taxon>
        <taxon>Tannerellaceae</taxon>
        <taxon>Parabacteroides</taxon>
    </lineage>
</organism>